<dbReference type="InterPro" id="IPR003615">
    <property type="entry name" value="HNH_nuc"/>
</dbReference>
<dbReference type="InterPro" id="IPR058807">
    <property type="entry name" value="ScoMcrA_N"/>
</dbReference>
<dbReference type="KEGG" id="sbd:ATN00_18000"/>
<dbReference type="GO" id="GO:0008270">
    <property type="term" value="F:zinc ion binding"/>
    <property type="evidence" value="ECO:0007669"/>
    <property type="project" value="InterPro"/>
</dbReference>
<evidence type="ECO:0000313" key="2">
    <source>
        <dbReference type="EMBL" id="ALR21902.1"/>
    </source>
</evidence>
<dbReference type="GO" id="GO:0003676">
    <property type="term" value="F:nucleic acid binding"/>
    <property type="evidence" value="ECO:0007669"/>
    <property type="project" value="InterPro"/>
</dbReference>
<evidence type="ECO:0000313" key="3">
    <source>
        <dbReference type="Proteomes" id="UP000056968"/>
    </source>
</evidence>
<keyword evidence="3" id="KW-1185">Reference proteome</keyword>
<dbReference type="EMBL" id="CP013264">
    <property type="protein sequence ID" value="ALR21902.1"/>
    <property type="molecule type" value="Genomic_DNA"/>
</dbReference>
<dbReference type="Pfam" id="PF26345">
    <property type="entry name" value="ScoMcrA_N"/>
    <property type="match status" value="1"/>
</dbReference>
<dbReference type="GO" id="GO:0004519">
    <property type="term" value="F:endonuclease activity"/>
    <property type="evidence" value="ECO:0007669"/>
    <property type="project" value="InterPro"/>
</dbReference>
<evidence type="ECO:0000259" key="1">
    <source>
        <dbReference type="SMART" id="SM00507"/>
    </source>
</evidence>
<dbReference type="AlphaFoldDB" id="A0A0S3F2G0"/>
<dbReference type="CDD" id="cd00085">
    <property type="entry name" value="HNHc"/>
    <property type="match status" value="1"/>
</dbReference>
<reference evidence="2 3" key="1">
    <citation type="submission" date="2015-11" db="EMBL/GenBank/DDBJ databases">
        <title>A Two-component Flavoprotein Monooxygenase System MeaXY Responsible for para-Hydroxylation of 2-Methyl-6-ethylaniline and 2,6-Diethylaniline in Sphingobium baderi DE-13.</title>
        <authorList>
            <person name="Cheng M."/>
            <person name="Meng Q."/>
            <person name="Yang Y."/>
            <person name="Chu C."/>
            <person name="Yan X."/>
            <person name="He J."/>
            <person name="Li S."/>
        </authorList>
    </citation>
    <scope>NUCLEOTIDE SEQUENCE [LARGE SCALE GENOMIC DNA]</scope>
    <source>
        <strain evidence="2 3">DE-13</strain>
    </source>
</reference>
<gene>
    <name evidence="2" type="ORF">ATN00_18000</name>
</gene>
<dbReference type="Proteomes" id="UP000056968">
    <property type="component" value="Chromosome"/>
</dbReference>
<dbReference type="InterPro" id="IPR002711">
    <property type="entry name" value="HNH"/>
</dbReference>
<accession>A0A0S3F2G0</accession>
<sequence>MTKEAIIERLKEYRSDPTAFHEKWGGSDKNVDYHIIWEGGFYPSKTIINAAHYVVMGDPNMEEIRGYSGGLATMVPVLERHGFDYTEGKVNWDREEMILALELYARDPQPGKGSKAVAEVSGLLRKRAEQLGRVVPPRFRNSDGVYLKMMNFRRYDPSQQAKGNKGMERGAKLEQAVWTEWSGKLVSLREAAKAIRLSIENDIEVGEAFSDDMDSDLAAEGGFEYRKHRRYERNPQNVRRKKASVKNAGLTLACEACKFDFEQTYGPRGADYIEVHHKKPIHTVKPGSVPKMSDLALLCSNCHRMAHRWGKLMSVEEIAALCK</sequence>
<dbReference type="SMART" id="SM00507">
    <property type="entry name" value="HNHc"/>
    <property type="match status" value="1"/>
</dbReference>
<name>A0A0S3F2G0_9SPHN</name>
<organism evidence="2 3">
    <name type="scientific">Sphingobium baderi</name>
    <dbReference type="NCBI Taxonomy" id="1332080"/>
    <lineage>
        <taxon>Bacteria</taxon>
        <taxon>Pseudomonadati</taxon>
        <taxon>Pseudomonadota</taxon>
        <taxon>Alphaproteobacteria</taxon>
        <taxon>Sphingomonadales</taxon>
        <taxon>Sphingomonadaceae</taxon>
        <taxon>Sphingobium</taxon>
    </lineage>
</organism>
<feature type="domain" description="HNH nuclease" evidence="1">
    <location>
        <begin position="239"/>
        <end position="304"/>
    </location>
</feature>
<proteinExistence type="predicted"/>
<protein>
    <recommendedName>
        <fullName evidence="1">HNH nuclease domain-containing protein</fullName>
    </recommendedName>
</protein>
<dbReference type="Pfam" id="PF01844">
    <property type="entry name" value="HNH"/>
    <property type="match status" value="1"/>
</dbReference>